<evidence type="ECO:0000256" key="1">
    <source>
        <dbReference type="SAM" id="SignalP"/>
    </source>
</evidence>
<evidence type="ECO:0000313" key="2">
    <source>
        <dbReference type="EMBL" id="SSX28290.1"/>
    </source>
</evidence>
<dbReference type="VEuPathDB" id="VectorBase:CSON015469"/>
<feature type="chain" id="PRO_5016272163" evidence="1">
    <location>
        <begin position="19"/>
        <end position="156"/>
    </location>
</feature>
<name>A0A336MEC2_CULSO</name>
<proteinExistence type="predicted"/>
<organism evidence="2">
    <name type="scientific">Culicoides sonorensis</name>
    <name type="common">Biting midge</name>
    <dbReference type="NCBI Taxonomy" id="179676"/>
    <lineage>
        <taxon>Eukaryota</taxon>
        <taxon>Metazoa</taxon>
        <taxon>Ecdysozoa</taxon>
        <taxon>Arthropoda</taxon>
        <taxon>Hexapoda</taxon>
        <taxon>Insecta</taxon>
        <taxon>Pterygota</taxon>
        <taxon>Neoptera</taxon>
        <taxon>Endopterygota</taxon>
        <taxon>Diptera</taxon>
        <taxon>Nematocera</taxon>
        <taxon>Chironomoidea</taxon>
        <taxon>Ceratopogonidae</taxon>
        <taxon>Ceratopogoninae</taxon>
        <taxon>Culicoides</taxon>
        <taxon>Monoculicoides</taxon>
    </lineage>
</organism>
<feature type="signal peptide" evidence="1">
    <location>
        <begin position="1"/>
        <end position="18"/>
    </location>
</feature>
<dbReference type="EMBL" id="UFQT01000986">
    <property type="protein sequence ID" value="SSX28290.1"/>
    <property type="molecule type" value="Genomic_DNA"/>
</dbReference>
<reference evidence="2" key="1">
    <citation type="submission" date="2018-07" db="EMBL/GenBank/DDBJ databases">
        <authorList>
            <person name="Quirk P.G."/>
            <person name="Krulwich T.A."/>
        </authorList>
    </citation>
    <scope>NUCLEOTIDE SEQUENCE</scope>
</reference>
<sequence>MKFVIATVFCLFAAQALAYPYVDNYEYDQEFESAVGEAQEEESVRVERNVYGHQAHGGYGHQAHGGYGHQHVHPVQHKVHAYAAHPPKVDCGSNLLVGCLPQVAKVPCVPNHGHGGYHKAAPAHYAAPKHMEHAHYAPAPKHEAHGYKASADAAEW</sequence>
<protein>
    <submittedName>
        <fullName evidence="2">CSON015469 protein</fullName>
    </submittedName>
</protein>
<dbReference type="AlphaFoldDB" id="A0A336MEC2"/>
<gene>
    <name evidence="2" type="primary">CSON015469</name>
</gene>
<keyword evidence="1" id="KW-0732">Signal</keyword>
<accession>A0A336MEC2</accession>